<gene>
    <name evidence="10" type="ORF">RD792_009522</name>
</gene>
<dbReference type="InterPro" id="IPR008271">
    <property type="entry name" value="Ser/Thr_kinase_AS"/>
</dbReference>
<sequence length="1409" mass="153547">MENTSPLILEISSDEEAGFLDTSRFGDKEDYGWLLELLEDDSDNVDLVGEGVINPPNTPKLQSSEPFSKAFFNECGGGDDDDDDCVVLDGNPEKPVLVGNGKAATDDDEDDDLEIVGEKGEVACRDFPHSRHLCVKFPVASNPHVVHCNQCHCYVCDSLAPCAHWGTGSCSTDHCHASDKEEYWKAARRSRQKGDKPVQVVPTITDFVAGPRQATHVLPLAPPQPNYMLQNQILRPVTMRPCSISSNVIVPNVVNQSRSHPPGCPPRYISQLQLVSPQFHHPGNSNITSRVRISNAGNRSSQSFPPRAVFKRTGFPGAPPNNRHGYVRSYNGSQSYRHIQTPGSKGFRGSNLPNIGTHMTNSMFSQQNVSAPPSMDVRCANYIPSQPQTYSGPILSSLIRGPVTTQPQVPSPLYPSGNFVNTVPFQPQVASQPSVGSFETMFFSQPSLVFQPNCSVPSHNLASQSHTDSSFGNQLQSNSIFSSQLNMGSFYENQSSQPHAYNNTRSILINSQNDFQQEISVDFGFDFSGSLSHVNAQDLAEISLLQSAAPADNSQSRSILEDNHDHSIAPVGNSHQQTVALLCKFHQKNVAQADNSSSLRNDTDRHSPGTMDPDILGFQCDSWMFETQPSPGAFEATISPYWNTYSPEPASIDSGTPSDPIYLSPSQFPALPSFARTNSPEHVSVMSINAPITPSIAARRHHYNKYMSAAPALSPATLGPLVSPTGSILPRRRYHRHRTRSTAVSPSPSTTPGCGQTCTEPLTSAPFGSPCACVFPMKIKLLLGVPLYAIFPEVTELEIELAAGTYLKQSQVAIIGAVSDSQNQERAVVDINLIPLGEKFDNTTAILTYHRFLHKKVPLNRTLFGDYDILYINYPGLPSTPPSTILGPSGSIGNQQDPITADFVSKNQKMRPRIIFIIVLSSFVLLVVCCAAVAVLLKCRKAGGPSSAVGPVFTPSINKRSGIGSMLSSSPVSSTSASLLYTMPASVLSVKTFTLIELEKATEKFSFKKVLGEGGFGRVYHGIIEDGTEVAVKLLRRDNQNGDREFIAEIEMLSRLHHRNLVKLIGICVEESTRCLVYELVPNGSVESHLHGPDNSKGPLDWDARLKIALGAARGLAYLHEDSNPRVIHRDFKASNVLLEADYTPKVSDFGLAREATEGSHHISTRVMGTFGYVAPEYAMTGHLLVKSDVYSYGVVLLELLSGRKPVDMSQPAGQENLVTWARPLLTNREGLEQLVDPSLAGSYSFDDMAKVAAIASMCVHPEVTHRPFMGEVVQALKLIYNDTDETCGDACSLKESSTRNSDFKDDFAPSDSSWWNAGEITPTPRFRHGQASSFVTMEYSSGPLEDFENRGLVGSGVALPITHGNRSGPLRTVRSKRALYRLQGSMSEDGGLLKKRAWNDGAGYEASF</sequence>
<dbReference type="Gene3D" id="1.10.510.10">
    <property type="entry name" value="Transferase(Phosphotransferase) domain 1"/>
    <property type="match status" value="1"/>
</dbReference>
<dbReference type="CDD" id="cd14066">
    <property type="entry name" value="STKc_IRAK"/>
    <property type="match status" value="1"/>
</dbReference>
<feature type="region of interest" description="Disordered" evidence="7">
    <location>
        <begin position="736"/>
        <end position="755"/>
    </location>
</feature>
<evidence type="ECO:0000259" key="9">
    <source>
        <dbReference type="PROSITE" id="PS50011"/>
    </source>
</evidence>
<keyword evidence="1" id="KW-0723">Serine/threonine-protein kinase</keyword>
<evidence type="ECO:0000256" key="2">
    <source>
        <dbReference type="ARBA" id="ARBA00022679"/>
    </source>
</evidence>
<dbReference type="PANTHER" id="PTHR47989">
    <property type="entry name" value="OS01G0750732 PROTEIN"/>
    <property type="match status" value="1"/>
</dbReference>
<dbReference type="PANTHER" id="PTHR47989:SF40">
    <property type="entry name" value="RECEPTOR-LIKE SERINE_THREONINE-PROTEIN KINASE ALE2"/>
    <property type="match status" value="1"/>
</dbReference>
<name>A0ABR0D013_9LAMI</name>
<dbReference type="Gene3D" id="3.30.200.20">
    <property type="entry name" value="Phosphorylase Kinase, domain 1"/>
    <property type="match status" value="1"/>
</dbReference>
<evidence type="ECO:0000256" key="5">
    <source>
        <dbReference type="ARBA" id="ARBA00022840"/>
    </source>
</evidence>
<feature type="transmembrane region" description="Helical" evidence="8">
    <location>
        <begin position="914"/>
        <end position="937"/>
    </location>
</feature>
<dbReference type="PROSITE" id="PS00107">
    <property type="entry name" value="PROTEIN_KINASE_ATP"/>
    <property type="match status" value="1"/>
</dbReference>
<evidence type="ECO:0000313" key="10">
    <source>
        <dbReference type="EMBL" id="KAK4482369.1"/>
    </source>
</evidence>
<dbReference type="InterPro" id="IPR017441">
    <property type="entry name" value="Protein_kinase_ATP_BS"/>
</dbReference>
<dbReference type="InterPro" id="IPR001245">
    <property type="entry name" value="Ser-Thr/Tyr_kinase_cat_dom"/>
</dbReference>
<evidence type="ECO:0000313" key="11">
    <source>
        <dbReference type="Proteomes" id="UP001291926"/>
    </source>
</evidence>
<keyword evidence="2" id="KW-0808">Transferase</keyword>
<dbReference type="InterPro" id="IPR057597">
    <property type="entry name" value="ALE2_N"/>
</dbReference>
<dbReference type="SUPFAM" id="SSF56112">
    <property type="entry name" value="Protein kinase-like (PK-like)"/>
    <property type="match status" value="1"/>
</dbReference>
<evidence type="ECO:0000256" key="4">
    <source>
        <dbReference type="ARBA" id="ARBA00022777"/>
    </source>
</evidence>
<dbReference type="InterPro" id="IPR011009">
    <property type="entry name" value="Kinase-like_dom_sf"/>
</dbReference>
<keyword evidence="8" id="KW-1133">Transmembrane helix</keyword>
<protein>
    <recommendedName>
        <fullName evidence="9">Protein kinase domain-containing protein</fullName>
    </recommendedName>
</protein>
<dbReference type="Pfam" id="PF07714">
    <property type="entry name" value="PK_Tyr_Ser-Thr"/>
    <property type="match status" value="1"/>
</dbReference>
<comment type="caution">
    <text evidence="10">The sequence shown here is derived from an EMBL/GenBank/DDBJ whole genome shotgun (WGS) entry which is preliminary data.</text>
</comment>
<dbReference type="InterPro" id="IPR000719">
    <property type="entry name" value="Prot_kinase_dom"/>
</dbReference>
<reference evidence="10 11" key="1">
    <citation type="journal article" date="2023" name="bioRxiv">
        <title>Genome report: Whole genome sequence and annotation of Penstemon davidsonii.</title>
        <authorList>
            <person name="Ostevik K.L."/>
            <person name="Alabady M."/>
            <person name="Zhang M."/>
            <person name="Rausher M.D."/>
        </authorList>
    </citation>
    <scope>NUCLEOTIDE SEQUENCE [LARGE SCALE GENOMIC DNA]</scope>
    <source>
        <strain evidence="10">DNT005</strain>
        <tissue evidence="10">Whole leaf</tissue>
    </source>
</reference>
<accession>A0ABR0D013</accession>
<keyword evidence="3 6" id="KW-0547">Nucleotide-binding</keyword>
<organism evidence="10 11">
    <name type="scientific">Penstemon davidsonii</name>
    <dbReference type="NCBI Taxonomy" id="160366"/>
    <lineage>
        <taxon>Eukaryota</taxon>
        <taxon>Viridiplantae</taxon>
        <taxon>Streptophyta</taxon>
        <taxon>Embryophyta</taxon>
        <taxon>Tracheophyta</taxon>
        <taxon>Spermatophyta</taxon>
        <taxon>Magnoliopsida</taxon>
        <taxon>eudicotyledons</taxon>
        <taxon>Gunneridae</taxon>
        <taxon>Pentapetalae</taxon>
        <taxon>asterids</taxon>
        <taxon>lamiids</taxon>
        <taxon>Lamiales</taxon>
        <taxon>Plantaginaceae</taxon>
        <taxon>Cheloneae</taxon>
        <taxon>Penstemon</taxon>
    </lineage>
</organism>
<dbReference type="EMBL" id="JAYDYQ010002534">
    <property type="protein sequence ID" value="KAK4482369.1"/>
    <property type="molecule type" value="Genomic_DNA"/>
</dbReference>
<keyword evidence="4" id="KW-0418">Kinase</keyword>
<dbReference type="PROSITE" id="PS00108">
    <property type="entry name" value="PROTEIN_KINASE_ST"/>
    <property type="match status" value="1"/>
</dbReference>
<dbReference type="Pfam" id="PF23180">
    <property type="entry name" value="ALE2_N"/>
    <property type="match status" value="1"/>
</dbReference>
<keyword evidence="8" id="KW-0472">Membrane</keyword>
<proteinExistence type="predicted"/>
<feature type="binding site" evidence="6">
    <location>
        <position position="1033"/>
    </location>
    <ligand>
        <name>ATP</name>
        <dbReference type="ChEBI" id="CHEBI:30616"/>
    </ligand>
</feature>
<evidence type="ECO:0000256" key="3">
    <source>
        <dbReference type="ARBA" id="ARBA00022741"/>
    </source>
</evidence>
<keyword evidence="8" id="KW-0812">Transmembrane</keyword>
<dbReference type="PROSITE" id="PS50011">
    <property type="entry name" value="PROTEIN_KINASE_DOM"/>
    <property type="match status" value="1"/>
</dbReference>
<evidence type="ECO:0000256" key="6">
    <source>
        <dbReference type="PROSITE-ProRule" id="PRU10141"/>
    </source>
</evidence>
<feature type="domain" description="Protein kinase" evidence="9">
    <location>
        <begin position="1005"/>
        <end position="1280"/>
    </location>
</feature>
<evidence type="ECO:0000256" key="7">
    <source>
        <dbReference type="SAM" id="MobiDB-lite"/>
    </source>
</evidence>
<dbReference type="Proteomes" id="UP001291926">
    <property type="component" value="Unassembled WGS sequence"/>
</dbReference>
<keyword evidence="11" id="KW-1185">Reference proteome</keyword>
<keyword evidence="5 6" id="KW-0067">ATP-binding</keyword>
<evidence type="ECO:0000256" key="1">
    <source>
        <dbReference type="ARBA" id="ARBA00022527"/>
    </source>
</evidence>
<evidence type="ECO:0000256" key="8">
    <source>
        <dbReference type="SAM" id="Phobius"/>
    </source>
</evidence>
<feature type="compositionally biased region" description="Low complexity" evidence="7">
    <location>
        <begin position="741"/>
        <end position="752"/>
    </location>
</feature>